<feature type="non-terminal residue" evidence="1">
    <location>
        <position position="131"/>
    </location>
</feature>
<protein>
    <submittedName>
        <fullName evidence="1">ESPL1 protein</fullName>
    </submittedName>
</protein>
<evidence type="ECO:0000313" key="1">
    <source>
        <dbReference type="EMBL" id="NXW60809.1"/>
    </source>
</evidence>
<dbReference type="PANTHER" id="PTHR12792:SF0">
    <property type="entry name" value="SEPARIN"/>
    <property type="match status" value="1"/>
</dbReference>
<feature type="non-terminal residue" evidence="1">
    <location>
        <position position="1"/>
    </location>
</feature>
<dbReference type="GO" id="GO:0072686">
    <property type="term" value="C:mitotic spindle"/>
    <property type="evidence" value="ECO:0007669"/>
    <property type="project" value="TreeGrafter"/>
</dbReference>
<dbReference type="GO" id="GO:0051307">
    <property type="term" value="P:meiotic chromosome separation"/>
    <property type="evidence" value="ECO:0007669"/>
    <property type="project" value="TreeGrafter"/>
</dbReference>
<organism evidence="1 2">
    <name type="scientific">Eurystomus gularis</name>
    <dbReference type="NCBI Taxonomy" id="325343"/>
    <lineage>
        <taxon>Eukaryota</taxon>
        <taxon>Metazoa</taxon>
        <taxon>Chordata</taxon>
        <taxon>Craniata</taxon>
        <taxon>Vertebrata</taxon>
        <taxon>Euteleostomi</taxon>
        <taxon>Archelosauria</taxon>
        <taxon>Archosauria</taxon>
        <taxon>Dinosauria</taxon>
        <taxon>Saurischia</taxon>
        <taxon>Theropoda</taxon>
        <taxon>Coelurosauria</taxon>
        <taxon>Aves</taxon>
        <taxon>Neognathae</taxon>
        <taxon>Neoaves</taxon>
        <taxon>Telluraves</taxon>
        <taxon>Coraciimorphae</taxon>
        <taxon>Coraciiformes</taxon>
        <taxon>Coraciidae</taxon>
        <taxon>Eurystomus</taxon>
    </lineage>
</organism>
<reference evidence="1 2" key="1">
    <citation type="submission" date="2019-09" db="EMBL/GenBank/DDBJ databases">
        <title>Bird 10,000 Genomes (B10K) Project - Family phase.</title>
        <authorList>
            <person name="Zhang G."/>
        </authorList>
    </citation>
    <scope>NUCLEOTIDE SEQUENCE [LARGE SCALE GENOMIC DNA]</scope>
    <source>
        <strain evidence="1">B10K-DU-002-51</strain>
        <tissue evidence="1">Muscle</tissue>
    </source>
</reference>
<dbReference type="AlphaFoldDB" id="A0A7L4DES7"/>
<evidence type="ECO:0000313" key="2">
    <source>
        <dbReference type="Proteomes" id="UP000541249"/>
    </source>
</evidence>
<dbReference type="GO" id="GO:0004197">
    <property type="term" value="F:cysteine-type endopeptidase activity"/>
    <property type="evidence" value="ECO:0007669"/>
    <property type="project" value="InterPro"/>
</dbReference>
<dbReference type="GO" id="GO:0005634">
    <property type="term" value="C:nucleus"/>
    <property type="evidence" value="ECO:0007669"/>
    <property type="project" value="InterPro"/>
</dbReference>
<proteinExistence type="predicted"/>
<comment type="caution">
    <text evidence="1">The sequence shown here is derived from an EMBL/GenBank/DDBJ whole genome shotgun (WGS) entry which is preliminary data.</text>
</comment>
<dbReference type="OrthoDB" id="10255632at2759"/>
<dbReference type="Proteomes" id="UP000541249">
    <property type="component" value="Unassembled WGS sequence"/>
</dbReference>
<dbReference type="Pfam" id="PF03568">
    <property type="entry name" value="Separin_C"/>
    <property type="match status" value="1"/>
</dbReference>
<dbReference type="PANTHER" id="PTHR12792">
    <property type="entry name" value="EXTRA SPINDLE POLES 1-RELATED"/>
    <property type="match status" value="1"/>
</dbReference>
<accession>A0A7L4DES7</accession>
<dbReference type="InterPro" id="IPR005314">
    <property type="entry name" value="Peptidase_C50"/>
</dbReference>
<keyword evidence="2" id="KW-1185">Reference proteome</keyword>
<dbReference type="GO" id="GO:0005813">
    <property type="term" value="C:centrosome"/>
    <property type="evidence" value="ECO:0007669"/>
    <property type="project" value="TreeGrafter"/>
</dbReference>
<dbReference type="GO" id="GO:0005737">
    <property type="term" value="C:cytoplasm"/>
    <property type="evidence" value="ECO:0007669"/>
    <property type="project" value="TreeGrafter"/>
</dbReference>
<dbReference type="EMBL" id="VZZY01015031">
    <property type="protein sequence ID" value="NXW60809.1"/>
    <property type="molecule type" value="Genomic_DNA"/>
</dbReference>
<sequence length="131" mass="14602">SGVTLCVLTLASSQPGSVGDTLLVTRLEKGTPPVNIRIPTALTKAPLHSVLSDFDTIQKEQKETNNCTDKQDWWLRRSELDRTMKSLIEILETYVLGCWRAALIPTSPEPALEKEVANLHPQLHQCGWKDP</sequence>
<name>A0A7L4DES7_9AVES</name>
<dbReference type="GO" id="GO:0006508">
    <property type="term" value="P:proteolysis"/>
    <property type="evidence" value="ECO:0007669"/>
    <property type="project" value="InterPro"/>
</dbReference>
<gene>
    <name evidence="1" type="primary">Espl1_1</name>
    <name evidence="1" type="ORF">EURGUL_R15409</name>
</gene>